<sequence>MLVRDSSLHPSAVGGALPSSRDGGKEPFEQRGRIACGNLFIMGPRCASFSRRASALEAIIATSRMGADDFVTSRILLRPSGVLPSWKVARALWARNVRMRTTRMRSVSIAASMWSRLTMRLRCPSRMPLMFWQSQSQQNSPTHRLLPAAATQEPQHRLAKTAISSRSQTHPEKRRLRAEEVSLTKRPLKILTYLTVAQFLTSPSGIHSFTFRSSLRAAAYVGLLPGPKGLQGQQKLKSGPIEAKLWRYGSHLSRILCRIAVSSHKGTVHDLGGHAGRIFWTTSRLEVPA</sequence>
<protein>
    <submittedName>
        <fullName evidence="2">Uncharacterized protein</fullName>
    </submittedName>
</protein>
<dbReference type="AlphaFoldDB" id="A0A813BWE9"/>
<feature type="region of interest" description="Disordered" evidence="1">
    <location>
        <begin position="1"/>
        <end position="28"/>
    </location>
</feature>
<dbReference type="Proteomes" id="UP000601435">
    <property type="component" value="Unassembled WGS sequence"/>
</dbReference>
<accession>A0A813BWE9</accession>
<keyword evidence="3" id="KW-1185">Reference proteome</keyword>
<organism evidence="2 3">
    <name type="scientific">Symbiodinium necroappetens</name>
    <dbReference type="NCBI Taxonomy" id="1628268"/>
    <lineage>
        <taxon>Eukaryota</taxon>
        <taxon>Sar</taxon>
        <taxon>Alveolata</taxon>
        <taxon>Dinophyceae</taxon>
        <taxon>Suessiales</taxon>
        <taxon>Symbiodiniaceae</taxon>
        <taxon>Symbiodinium</taxon>
    </lineage>
</organism>
<evidence type="ECO:0000256" key="1">
    <source>
        <dbReference type="SAM" id="MobiDB-lite"/>
    </source>
</evidence>
<reference evidence="2" key="1">
    <citation type="submission" date="2021-02" db="EMBL/GenBank/DDBJ databases">
        <authorList>
            <person name="Dougan E. K."/>
            <person name="Rhodes N."/>
            <person name="Thang M."/>
            <person name="Chan C."/>
        </authorList>
    </citation>
    <scope>NUCLEOTIDE SEQUENCE</scope>
</reference>
<dbReference type="EMBL" id="CAJNJA010081685">
    <property type="protein sequence ID" value="CAE7930630.1"/>
    <property type="molecule type" value="Genomic_DNA"/>
</dbReference>
<comment type="caution">
    <text evidence="2">The sequence shown here is derived from an EMBL/GenBank/DDBJ whole genome shotgun (WGS) entry which is preliminary data.</text>
</comment>
<proteinExistence type="predicted"/>
<name>A0A813BWE9_9DINO</name>
<evidence type="ECO:0000313" key="3">
    <source>
        <dbReference type="Proteomes" id="UP000601435"/>
    </source>
</evidence>
<gene>
    <name evidence="2" type="ORF">SNEC2469_LOCUS32367</name>
</gene>
<evidence type="ECO:0000313" key="2">
    <source>
        <dbReference type="EMBL" id="CAE7930630.1"/>
    </source>
</evidence>